<dbReference type="RefSeq" id="WP_394308700.1">
    <property type="nucleotide sequence ID" value="NZ_JBHGPK010000001.1"/>
</dbReference>
<dbReference type="EMBL" id="JBHGPK010000001">
    <property type="protein sequence ID" value="MFC2248764.1"/>
    <property type="molecule type" value="Genomic_DNA"/>
</dbReference>
<sequence length="233" mass="26070">MSGHAPVAKRTIVNAVATAAVLIVVIWWLSAHDFSEVRAPKDRSVAEWIEFWINRYQTIIGVLAATAVGWMAYDATRQSIASNEAIAGRQIAFQQRDIRAAWDDVKGLVIANIEGARGDIVALKAERQQNNNWMTWREKYIDTIGSLDFLERAEEVSILLPHLPPRNRIIALRAAMAFREVGAVLGRRLEYVRNTAAAPSDRDWSDLLNVLDAARDKLDHLVINNLGMADEDS</sequence>
<reference evidence="2 3" key="1">
    <citation type="submission" date="2024-09" db="EMBL/GenBank/DDBJ databases">
        <title>Description of Labrys sedimenti sp. nov., isolated from a diclofenac-degrading enrichment culture, and genome-based reclassification of Labrys portucalensis as a later heterotypic synonym of Labrys neptuniae.</title>
        <authorList>
            <person name="Tancsics A."/>
            <person name="Csepanyi A."/>
        </authorList>
    </citation>
    <scope>NUCLEOTIDE SEQUENCE [LARGE SCALE GENOMIC DNA]</scope>
    <source>
        <strain evidence="2 3">LMG 23412</strain>
    </source>
</reference>
<feature type="transmembrane region" description="Helical" evidence="1">
    <location>
        <begin position="51"/>
        <end position="73"/>
    </location>
</feature>
<keyword evidence="1" id="KW-1133">Transmembrane helix</keyword>
<proteinExistence type="predicted"/>
<gene>
    <name evidence="2" type="ORF">ACETRX_03985</name>
</gene>
<keyword evidence="1" id="KW-0812">Transmembrane</keyword>
<keyword evidence="1" id="KW-0472">Membrane</keyword>
<comment type="caution">
    <text evidence="2">The sequence shown here is derived from an EMBL/GenBank/DDBJ whole genome shotgun (WGS) entry which is preliminary data.</text>
</comment>
<dbReference type="Proteomes" id="UP001595190">
    <property type="component" value="Unassembled WGS sequence"/>
</dbReference>
<evidence type="ECO:0000313" key="3">
    <source>
        <dbReference type="Proteomes" id="UP001595190"/>
    </source>
</evidence>
<accession>A0ABV6Z9C3</accession>
<organism evidence="2 3">
    <name type="scientific">Labrys neptuniae</name>
    <dbReference type="NCBI Taxonomy" id="376174"/>
    <lineage>
        <taxon>Bacteria</taxon>
        <taxon>Pseudomonadati</taxon>
        <taxon>Pseudomonadota</taxon>
        <taxon>Alphaproteobacteria</taxon>
        <taxon>Hyphomicrobiales</taxon>
        <taxon>Xanthobacteraceae</taxon>
        <taxon>Labrys</taxon>
    </lineage>
</organism>
<name>A0ABV6Z9C3_9HYPH</name>
<evidence type="ECO:0000313" key="2">
    <source>
        <dbReference type="EMBL" id="MFC2248764.1"/>
    </source>
</evidence>
<feature type="transmembrane region" description="Helical" evidence="1">
    <location>
        <begin position="12"/>
        <end position="31"/>
    </location>
</feature>
<protein>
    <submittedName>
        <fullName evidence="2">Uncharacterized protein</fullName>
    </submittedName>
</protein>
<evidence type="ECO:0000256" key="1">
    <source>
        <dbReference type="SAM" id="Phobius"/>
    </source>
</evidence>